<evidence type="ECO:0000313" key="2">
    <source>
        <dbReference type="EMBL" id="VYT22497.1"/>
    </source>
</evidence>
<feature type="transmembrane region" description="Helical" evidence="1">
    <location>
        <begin position="93"/>
        <end position="116"/>
    </location>
</feature>
<keyword evidence="1" id="KW-1133">Transmembrane helix</keyword>
<gene>
    <name evidence="2" type="ORF">BHLFYP23_00712</name>
</gene>
<name>A0A6N2UYT4_BLAHA</name>
<organism evidence="2">
    <name type="scientific">Blautia hansenii</name>
    <name type="common">Ruminococcus hansenii</name>
    <dbReference type="NCBI Taxonomy" id="1322"/>
    <lineage>
        <taxon>Bacteria</taxon>
        <taxon>Bacillati</taxon>
        <taxon>Bacillota</taxon>
        <taxon>Clostridia</taxon>
        <taxon>Lachnospirales</taxon>
        <taxon>Lachnospiraceae</taxon>
        <taxon>Blautia</taxon>
    </lineage>
</organism>
<dbReference type="EMBL" id="CACRSY010000014">
    <property type="protein sequence ID" value="VYT22497.1"/>
    <property type="molecule type" value="Genomic_DNA"/>
</dbReference>
<reference evidence="2" key="1">
    <citation type="submission" date="2019-11" db="EMBL/GenBank/DDBJ databases">
        <authorList>
            <person name="Feng L."/>
        </authorList>
    </citation>
    <scope>NUCLEOTIDE SEQUENCE</scope>
    <source>
        <strain evidence="2">BhanseniiLFYP23</strain>
    </source>
</reference>
<evidence type="ECO:0000256" key="1">
    <source>
        <dbReference type="SAM" id="Phobius"/>
    </source>
</evidence>
<proteinExistence type="predicted"/>
<keyword evidence="1" id="KW-0472">Membrane</keyword>
<feature type="transmembrane region" description="Helical" evidence="1">
    <location>
        <begin position="128"/>
        <end position="149"/>
    </location>
</feature>
<evidence type="ECO:0008006" key="3">
    <source>
        <dbReference type="Google" id="ProtNLM"/>
    </source>
</evidence>
<protein>
    <recommendedName>
        <fullName evidence="3">DUF1129 domain-containing protein</fullName>
    </recommendedName>
</protein>
<dbReference type="AlphaFoldDB" id="A0A6N2UYT4"/>
<feature type="transmembrane region" description="Helical" evidence="1">
    <location>
        <begin position="195"/>
        <end position="214"/>
    </location>
</feature>
<sequence length="231" mass="26596">MKKNVWKELKKENNAKALNLEIEDQRYLDKVTAYAVNQGVGMMETEIIRKDLIGIAEEAQKNGERLENSLGDVKEFTENLVTEGRKESKKDQIYYCIQEIGKSYLVVIALVFFLAITTDFKHFLGTGIFSLADFLWVFFLPCLLSLWQMHTIGRFVLVKKIGWILSAVAAAVIIFPNILFKIVFEDILPFSEIMVPNWVFLILLPLAGGVYWYGKQKFDHTVEQVVKKHNL</sequence>
<dbReference type="RefSeq" id="WP_003021040.1">
    <property type="nucleotide sequence ID" value="NZ_CACRSY010000014.1"/>
</dbReference>
<dbReference type="SUPFAM" id="SSF158560">
    <property type="entry name" value="BH3980-like"/>
    <property type="match status" value="1"/>
</dbReference>
<accession>A0A6N2UYT4</accession>
<keyword evidence="1" id="KW-0812">Transmembrane</keyword>
<feature type="transmembrane region" description="Helical" evidence="1">
    <location>
        <begin position="161"/>
        <end position="183"/>
    </location>
</feature>